<dbReference type="Pfam" id="PF00186">
    <property type="entry name" value="DHFR_1"/>
    <property type="match status" value="1"/>
</dbReference>
<dbReference type="CDD" id="cd00209">
    <property type="entry name" value="DHFR"/>
    <property type="match status" value="1"/>
</dbReference>
<keyword evidence="6" id="KW-0560">Oxidoreductase</keyword>
<name>A0A0C9ZPG9_9AGAM</name>
<dbReference type="GO" id="GO:0005739">
    <property type="term" value="C:mitochondrion"/>
    <property type="evidence" value="ECO:0007669"/>
    <property type="project" value="TreeGrafter"/>
</dbReference>
<accession>A0A0C9ZPG9</accession>
<keyword evidence="4" id="KW-0554">One-carbon metabolism</keyword>
<evidence type="ECO:0000259" key="8">
    <source>
        <dbReference type="PROSITE" id="PS51330"/>
    </source>
</evidence>
<protein>
    <recommendedName>
        <fullName evidence="3">Dihydrofolate reductase</fullName>
        <ecNumber evidence="2">1.5.1.3</ecNumber>
    </recommendedName>
</protein>
<reference evidence="10" key="2">
    <citation type="submission" date="2015-01" db="EMBL/GenBank/DDBJ databases">
        <title>Evolutionary Origins and Diversification of the Mycorrhizal Mutualists.</title>
        <authorList>
            <consortium name="DOE Joint Genome Institute"/>
            <consortium name="Mycorrhizal Genomics Consortium"/>
            <person name="Kohler A."/>
            <person name="Kuo A."/>
            <person name="Nagy L.G."/>
            <person name="Floudas D."/>
            <person name="Copeland A."/>
            <person name="Barry K.W."/>
            <person name="Cichocki N."/>
            <person name="Veneault-Fourrey C."/>
            <person name="LaButti K."/>
            <person name="Lindquist E.A."/>
            <person name="Lipzen A."/>
            <person name="Lundell T."/>
            <person name="Morin E."/>
            <person name="Murat C."/>
            <person name="Riley R."/>
            <person name="Ohm R."/>
            <person name="Sun H."/>
            <person name="Tunlid A."/>
            <person name="Henrissat B."/>
            <person name="Grigoriev I.V."/>
            <person name="Hibbett D.S."/>
            <person name="Martin F."/>
        </authorList>
    </citation>
    <scope>NUCLEOTIDE SEQUENCE [LARGE SCALE GENOMIC DNA]</scope>
    <source>
        <strain evidence="10">441</strain>
    </source>
</reference>
<dbReference type="EMBL" id="KN833694">
    <property type="protein sequence ID" value="KIK27944.1"/>
    <property type="molecule type" value="Genomic_DNA"/>
</dbReference>
<evidence type="ECO:0000256" key="2">
    <source>
        <dbReference type="ARBA" id="ARBA00012856"/>
    </source>
</evidence>
<keyword evidence="10" id="KW-1185">Reference proteome</keyword>
<dbReference type="InterPro" id="IPR024072">
    <property type="entry name" value="DHFR-like_dom_sf"/>
</dbReference>
<comment type="similarity">
    <text evidence="7">Belongs to the dihydrofolate reductase family.</text>
</comment>
<dbReference type="InterPro" id="IPR017925">
    <property type="entry name" value="DHFR_CS"/>
</dbReference>
<reference evidence="9 10" key="1">
    <citation type="submission" date="2014-04" db="EMBL/GenBank/DDBJ databases">
        <authorList>
            <consortium name="DOE Joint Genome Institute"/>
            <person name="Kuo A."/>
            <person name="Kohler A."/>
            <person name="Costa M.D."/>
            <person name="Nagy L.G."/>
            <person name="Floudas D."/>
            <person name="Copeland A."/>
            <person name="Barry K.W."/>
            <person name="Cichocki N."/>
            <person name="Veneault-Fourrey C."/>
            <person name="LaButti K."/>
            <person name="Lindquist E.A."/>
            <person name="Lipzen A."/>
            <person name="Lundell T."/>
            <person name="Morin E."/>
            <person name="Murat C."/>
            <person name="Sun H."/>
            <person name="Tunlid A."/>
            <person name="Henrissat B."/>
            <person name="Grigoriev I.V."/>
            <person name="Hibbett D.S."/>
            <person name="Martin F."/>
            <person name="Nordberg H.P."/>
            <person name="Cantor M.N."/>
            <person name="Hua S.X."/>
        </authorList>
    </citation>
    <scope>NUCLEOTIDE SEQUENCE [LARGE SCALE GENOMIC DNA]</scope>
    <source>
        <strain evidence="9 10">441</strain>
    </source>
</reference>
<dbReference type="Gene3D" id="3.40.430.10">
    <property type="entry name" value="Dihydrofolate Reductase, subunit A"/>
    <property type="match status" value="1"/>
</dbReference>
<dbReference type="GO" id="GO:0006730">
    <property type="term" value="P:one-carbon metabolic process"/>
    <property type="evidence" value="ECO:0007669"/>
    <property type="project" value="UniProtKB-KW"/>
</dbReference>
<evidence type="ECO:0000313" key="9">
    <source>
        <dbReference type="EMBL" id="KIK27944.1"/>
    </source>
</evidence>
<dbReference type="PANTHER" id="PTHR48069:SF3">
    <property type="entry name" value="DIHYDROFOLATE REDUCTASE"/>
    <property type="match status" value="1"/>
</dbReference>
<dbReference type="GO" id="GO:0046654">
    <property type="term" value="P:tetrahydrofolate biosynthetic process"/>
    <property type="evidence" value="ECO:0007669"/>
    <property type="project" value="UniProtKB-UniPathway"/>
</dbReference>
<dbReference type="Proteomes" id="UP000054018">
    <property type="component" value="Unassembled WGS sequence"/>
</dbReference>
<dbReference type="GO" id="GO:0046655">
    <property type="term" value="P:folic acid metabolic process"/>
    <property type="evidence" value="ECO:0007669"/>
    <property type="project" value="TreeGrafter"/>
</dbReference>
<organism evidence="9 10">
    <name type="scientific">Pisolithus microcarpus 441</name>
    <dbReference type="NCBI Taxonomy" id="765257"/>
    <lineage>
        <taxon>Eukaryota</taxon>
        <taxon>Fungi</taxon>
        <taxon>Dikarya</taxon>
        <taxon>Basidiomycota</taxon>
        <taxon>Agaricomycotina</taxon>
        <taxon>Agaricomycetes</taxon>
        <taxon>Agaricomycetidae</taxon>
        <taxon>Boletales</taxon>
        <taxon>Sclerodermatineae</taxon>
        <taxon>Pisolithaceae</taxon>
        <taxon>Pisolithus</taxon>
    </lineage>
</organism>
<feature type="domain" description="DHFR" evidence="8">
    <location>
        <begin position="3"/>
        <end position="220"/>
    </location>
</feature>
<dbReference type="UniPathway" id="UPA00077">
    <property type="reaction ID" value="UER00158"/>
</dbReference>
<dbReference type="SUPFAM" id="SSF53597">
    <property type="entry name" value="Dihydrofolate reductase-like"/>
    <property type="match status" value="1"/>
</dbReference>
<dbReference type="InterPro" id="IPR012259">
    <property type="entry name" value="DHFR"/>
</dbReference>
<evidence type="ECO:0000256" key="3">
    <source>
        <dbReference type="ARBA" id="ARBA00018886"/>
    </source>
</evidence>
<evidence type="ECO:0000256" key="5">
    <source>
        <dbReference type="ARBA" id="ARBA00022857"/>
    </source>
</evidence>
<dbReference type="GO" id="GO:0046452">
    <property type="term" value="P:dihydrofolate metabolic process"/>
    <property type="evidence" value="ECO:0007669"/>
    <property type="project" value="TreeGrafter"/>
</dbReference>
<dbReference type="OrthoDB" id="414698at2759"/>
<dbReference type="GO" id="GO:0050661">
    <property type="term" value="F:NADP binding"/>
    <property type="evidence" value="ECO:0007669"/>
    <property type="project" value="InterPro"/>
</dbReference>
<dbReference type="PANTHER" id="PTHR48069">
    <property type="entry name" value="DIHYDROFOLATE REDUCTASE"/>
    <property type="match status" value="1"/>
</dbReference>
<evidence type="ECO:0000313" key="10">
    <source>
        <dbReference type="Proteomes" id="UP000054018"/>
    </source>
</evidence>
<dbReference type="PROSITE" id="PS00075">
    <property type="entry name" value="DHFR_1"/>
    <property type="match status" value="1"/>
</dbReference>
<dbReference type="InterPro" id="IPR001796">
    <property type="entry name" value="DHFR_dom"/>
</dbReference>
<dbReference type="HOGENOM" id="CLU_043966_2_1_1"/>
<comment type="pathway">
    <text evidence="1">Cofactor biosynthesis; tetrahydrofolate biosynthesis; 5,6,7,8-tetrahydrofolate from 7,8-dihydrofolate: step 1/1.</text>
</comment>
<evidence type="ECO:0000256" key="7">
    <source>
        <dbReference type="RuleBase" id="RU004474"/>
    </source>
</evidence>
<dbReference type="PROSITE" id="PS51330">
    <property type="entry name" value="DHFR_2"/>
    <property type="match status" value="1"/>
</dbReference>
<evidence type="ECO:0000256" key="6">
    <source>
        <dbReference type="ARBA" id="ARBA00023002"/>
    </source>
</evidence>
<keyword evidence="5" id="KW-0521">NADP</keyword>
<gene>
    <name evidence="9" type="ORF">PISMIDRAFT_92255</name>
</gene>
<dbReference type="STRING" id="765257.A0A0C9ZPG9"/>
<dbReference type="EC" id="1.5.1.3" evidence="2"/>
<dbReference type="AlphaFoldDB" id="A0A0C9ZPG9"/>
<evidence type="ECO:0000256" key="1">
    <source>
        <dbReference type="ARBA" id="ARBA00004903"/>
    </source>
</evidence>
<proteinExistence type="inferred from homology"/>
<dbReference type="GO" id="GO:0004146">
    <property type="term" value="F:dihydrofolate reductase activity"/>
    <property type="evidence" value="ECO:0007669"/>
    <property type="project" value="UniProtKB-EC"/>
</dbReference>
<sequence length="221" mass="24707">MSGLTIVVAATRSNGIGHNGKMPWHIPKDLAFFSRVTTRAPPGKINAVVMGRATWESIPPKFRPLRNRMNAVLSRNSEYPLYADELAIPNAPPAHASLFPDLQTAIDRLKSRPDVHRLFIIGGSTLYRETLGFSTTPSTPSLYADRILLTRIHEPDFPECDVTLPDFLNVERDGSGSGGLSWKRASHAELVAWTNLVDFDIPEGVQEENGIRFEFQMWLRL</sequence>
<dbReference type="PRINTS" id="PR00070">
    <property type="entry name" value="DHFR"/>
</dbReference>
<evidence type="ECO:0000256" key="4">
    <source>
        <dbReference type="ARBA" id="ARBA00022563"/>
    </source>
</evidence>